<dbReference type="EMBL" id="PYOY01000014">
    <property type="protein sequence ID" value="PSX04978.1"/>
    <property type="molecule type" value="Genomic_DNA"/>
</dbReference>
<protein>
    <recommendedName>
        <fullName evidence="2">YbbD head domain-containing protein</fullName>
    </recommendedName>
</protein>
<evidence type="ECO:0000256" key="1">
    <source>
        <dbReference type="SAM" id="Phobius"/>
    </source>
</evidence>
<keyword evidence="1" id="KW-0472">Membrane</keyword>
<organism evidence="3 4">
    <name type="scientific">Photobacterium angustum</name>
    <dbReference type="NCBI Taxonomy" id="661"/>
    <lineage>
        <taxon>Bacteria</taxon>
        <taxon>Pseudomonadati</taxon>
        <taxon>Pseudomonadota</taxon>
        <taxon>Gammaproteobacteria</taxon>
        <taxon>Vibrionales</taxon>
        <taxon>Vibrionaceae</taxon>
        <taxon>Photobacterium</taxon>
    </lineage>
</organism>
<name>A0A855S861_PHOAN</name>
<dbReference type="Proteomes" id="UP000241440">
    <property type="component" value="Unassembled WGS sequence"/>
</dbReference>
<evidence type="ECO:0000313" key="3">
    <source>
        <dbReference type="EMBL" id="PSX04978.1"/>
    </source>
</evidence>
<keyword evidence="1" id="KW-0812">Transmembrane</keyword>
<feature type="transmembrane region" description="Helical" evidence="1">
    <location>
        <begin position="7"/>
        <end position="28"/>
    </location>
</feature>
<accession>A0A855S861</accession>
<evidence type="ECO:0000313" key="4">
    <source>
        <dbReference type="Proteomes" id="UP000241440"/>
    </source>
</evidence>
<dbReference type="RefSeq" id="WP_052956286.1">
    <property type="nucleotide sequence ID" value="NZ_JZSX01000005.1"/>
</dbReference>
<dbReference type="AlphaFoldDB" id="A0A855S861"/>
<proteinExistence type="predicted"/>
<evidence type="ECO:0000259" key="2">
    <source>
        <dbReference type="Pfam" id="PF26610"/>
    </source>
</evidence>
<reference evidence="3 4" key="1">
    <citation type="submission" date="2018-01" db="EMBL/GenBank/DDBJ databases">
        <title>Whole genome sequencing of Histamine producing bacteria.</title>
        <authorList>
            <person name="Butler K."/>
        </authorList>
    </citation>
    <scope>NUCLEOTIDE SEQUENCE [LARGE SCALE GENOMIC DNA]</scope>
    <source>
        <strain evidence="3 4">A2-1</strain>
    </source>
</reference>
<dbReference type="GeneID" id="61228869"/>
<gene>
    <name evidence="3" type="ORF">C0W41_19055</name>
</gene>
<keyword evidence="1" id="KW-1133">Transmembrane helix</keyword>
<comment type="caution">
    <text evidence="3">The sequence shown here is derived from an EMBL/GenBank/DDBJ whole genome shotgun (WGS) entry which is preliminary data.</text>
</comment>
<sequence>MKKFLMAASYICITATLLLFLLISYLLINYSDVVSSNYLTYHHAKNDNLFERGWLPDILPPSTFMISVNNNLDLNTSHGNFYLYKPDMNIFIDNLLITEDKDKYKYTDEYNSVWYFHINDNGKVTYELN</sequence>
<feature type="domain" description="YbbD head" evidence="2">
    <location>
        <begin position="32"/>
        <end position="81"/>
    </location>
</feature>
<dbReference type="InterPro" id="IPR058827">
    <property type="entry name" value="YbbD_head"/>
</dbReference>
<dbReference type="Pfam" id="PF26610">
    <property type="entry name" value="YbbD_head"/>
    <property type="match status" value="1"/>
</dbReference>